<dbReference type="Gene3D" id="3.30.450.20">
    <property type="entry name" value="PAS domain"/>
    <property type="match status" value="1"/>
</dbReference>
<evidence type="ECO:0000313" key="2">
    <source>
        <dbReference type="Proteomes" id="UP000446658"/>
    </source>
</evidence>
<sequence length="141" mass="15506">MGRISHQWSLHFSRPVFRHGQLAGVVIAAVTPQYLADQFRQVAANPHDVILLLRSDGAYLARSARMEDFIGKRVPSSLSHFSPTRSLIPVLTAPPWILTTSRAPMAGNASTACRWCCRWGWTCKMPCTPSGWPSTMLSGAA</sequence>
<protein>
    <submittedName>
        <fullName evidence="1">Uncharacterized protein</fullName>
    </submittedName>
</protein>
<dbReference type="EMBL" id="WLYX01000001">
    <property type="protein sequence ID" value="MTD33186.1"/>
    <property type="molecule type" value="Genomic_DNA"/>
</dbReference>
<reference evidence="1 2" key="1">
    <citation type="submission" date="2019-11" db="EMBL/GenBank/DDBJ databases">
        <title>Draft genome sequence of Paludibacterium sp. dN18-1.</title>
        <authorList>
            <person name="Im W.-T."/>
        </authorList>
    </citation>
    <scope>NUCLEOTIDE SEQUENCE [LARGE SCALE GENOMIC DNA]</scope>
    <source>
        <strain evidence="2">dN 18-1</strain>
    </source>
</reference>
<dbReference type="AlphaFoldDB" id="A0A844G9S4"/>
<dbReference type="Proteomes" id="UP000446658">
    <property type="component" value="Unassembled WGS sequence"/>
</dbReference>
<accession>A0A844G9S4</accession>
<keyword evidence="2" id="KW-1185">Reference proteome</keyword>
<organism evidence="1 2">
    <name type="scientific">Paludibacterium denitrificans</name>
    <dbReference type="NCBI Taxonomy" id="2675226"/>
    <lineage>
        <taxon>Bacteria</taxon>
        <taxon>Pseudomonadati</taxon>
        <taxon>Pseudomonadota</taxon>
        <taxon>Betaproteobacteria</taxon>
        <taxon>Neisseriales</taxon>
        <taxon>Chromobacteriaceae</taxon>
        <taxon>Paludibacterium</taxon>
    </lineage>
</organism>
<proteinExistence type="predicted"/>
<gene>
    <name evidence="1" type="ORF">GKE73_08605</name>
</gene>
<evidence type="ECO:0000313" key="1">
    <source>
        <dbReference type="EMBL" id="MTD33186.1"/>
    </source>
</evidence>
<name>A0A844G9S4_9NEIS</name>
<comment type="caution">
    <text evidence="1">The sequence shown here is derived from an EMBL/GenBank/DDBJ whole genome shotgun (WGS) entry which is preliminary data.</text>
</comment>